<sequence>MGTPGHVDEPATGEDKSVSAAVFLVHGRNSSAKFEVARWLEQSLTADIIILDEQANRGQTIIEKFQAHADAAKFAVVLLTSDDIGGTSDSELHPRARQNVIFEMGYFFGKLGRDRVAVLNDGVEHPSDFAGVGYIPFSGNWKEALSRELRAVNFVVNPT</sequence>
<dbReference type="AlphaFoldDB" id="A0A1S1LWQ8"/>
<name>A0A1S1LWQ8_MYCCH</name>
<evidence type="ECO:0000259" key="1">
    <source>
        <dbReference type="Pfam" id="PF10137"/>
    </source>
</evidence>
<feature type="domain" description="CD-NTase-associated protein 12/Pycsar effector protein TIR" evidence="1">
    <location>
        <begin position="22"/>
        <end position="138"/>
    </location>
</feature>
<comment type="caution">
    <text evidence="2">The sequence shown here is derived from an EMBL/GenBank/DDBJ whole genome shotgun (WGS) entry which is preliminary data.</text>
</comment>
<dbReference type="GO" id="GO:0050135">
    <property type="term" value="F:NADP+ nucleosidase activity"/>
    <property type="evidence" value="ECO:0007669"/>
    <property type="project" value="InterPro"/>
</dbReference>
<dbReference type="EMBL" id="MLIQ01000011">
    <property type="protein sequence ID" value="OHU60515.1"/>
    <property type="molecule type" value="Genomic_DNA"/>
</dbReference>
<reference evidence="2 3" key="1">
    <citation type="submission" date="2016-10" db="EMBL/GenBank/DDBJ databases">
        <title>Evaluation of Human, Veterinary and Environmental Mycobacterium chelonae Isolates by Core Genome Phylogenomic Analysis, Targeted Gene Comparison, and Anti-microbial Susceptibility Patterns: A Tale of Mistaken Identities.</title>
        <authorList>
            <person name="Fogelson S.B."/>
            <person name="Camus A.C."/>
            <person name="Lorenz W."/>
            <person name="Vasireddy R."/>
            <person name="Vasireddy S."/>
            <person name="Smith T."/>
            <person name="Brown-Elliott B.A."/>
            <person name="Wallace R.J.Jr."/>
            <person name="Hasan N.A."/>
            <person name="Reischl U."/>
            <person name="Sanchez S."/>
        </authorList>
    </citation>
    <scope>NUCLEOTIDE SEQUENCE [LARGE SCALE GENOMIC DNA]</scope>
    <source>
        <strain evidence="2 3">15515</strain>
    </source>
</reference>
<dbReference type="Pfam" id="PF10137">
    <property type="entry name" value="CAP12-PCTIR_TIR"/>
    <property type="match status" value="1"/>
</dbReference>
<protein>
    <recommendedName>
        <fullName evidence="1">CD-NTase-associated protein 12/Pycsar effector protein TIR domain-containing protein</fullName>
    </recommendedName>
</protein>
<gene>
    <name evidence="2" type="ORF">BKG82_07100</name>
</gene>
<dbReference type="Proteomes" id="UP000180043">
    <property type="component" value="Unassembled WGS sequence"/>
</dbReference>
<evidence type="ECO:0000313" key="2">
    <source>
        <dbReference type="EMBL" id="OHU60515.1"/>
    </source>
</evidence>
<dbReference type="InterPro" id="IPR019302">
    <property type="entry name" value="CAP12/PCTIR_TIR_dom"/>
</dbReference>
<proteinExistence type="predicted"/>
<evidence type="ECO:0000313" key="3">
    <source>
        <dbReference type="Proteomes" id="UP000180043"/>
    </source>
</evidence>
<organism evidence="2 3">
    <name type="scientific">Mycobacteroides chelonae</name>
    <name type="common">Mycobacterium chelonae</name>
    <dbReference type="NCBI Taxonomy" id="1774"/>
    <lineage>
        <taxon>Bacteria</taxon>
        <taxon>Bacillati</taxon>
        <taxon>Actinomycetota</taxon>
        <taxon>Actinomycetes</taxon>
        <taxon>Mycobacteriales</taxon>
        <taxon>Mycobacteriaceae</taxon>
        <taxon>Mycobacteroides</taxon>
    </lineage>
</organism>
<accession>A0A1S1LWQ8</accession>